<evidence type="ECO:0000313" key="6">
    <source>
        <dbReference type="Proteomes" id="UP000226431"/>
    </source>
</evidence>
<reference evidence="5 6" key="1">
    <citation type="submission" date="2017-06" db="EMBL/GenBank/DDBJ databases">
        <title>Ant-infecting Ophiocordyceps genomes reveal a high diversity of potential behavioral manipulation genes and a possible major role for enterotoxins.</title>
        <authorList>
            <person name="De Bekker C."/>
            <person name="Evans H.C."/>
            <person name="Brachmann A."/>
            <person name="Hughes D.P."/>
        </authorList>
    </citation>
    <scope>NUCLEOTIDE SEQUENCE [LARGE SCALE GENOMIC DNA]</scope>
    <source>
        <strain evidence="5 6">Map16</strain>
    </source>
</reference>
<keyword evidence="2" id="KW-0175">Coiled coil</keyword>
<evidence type="ECO:0000256" key="3">
    <source>
        <dbReference type="SAM" id="MobiDB-lite"/>
    </source>
</evidence>
<dbReference type="AlphaFoldDB" id="A0A2C5ZH00"/>
<accession>A0A2C5ZH00</accession>
<dbReference type="PANTHER" id="PTHR13049">
    <property type="entry name" value="DUF814-RELATED"/>
    <property type="match status" value="1"/>
</dbReference>
<gene>
    <name evidence="5" type="ORF">CDD80_6442</name>
</gene>
<dbReference type="OrthoDB" id="200398at2759"/>
<dbReference type="Proteomes" id="UP000226431">
    <property type="component" value="Unassembled WGS sequence"/>
</dbReference>
<organism evidence="5 6">
    <name type="scientific">Ophiocordyceps camponoti-rufipedis</name>
    <dbReference type="NCBI Taxonomy" id="2004952"/>
    <lineage>
        <taxon>Eukaryota</taxon>
        <taxon>Fungi</taxon>
        <taxon>Dikarya</taxon>
        <taxon>Ascomycota</taxon>
        <taxon>Pezizomycotina</taxon>
        <taxon>Sordariomycetes</taxon>
        <taxon>Hypocreomycetidae</taxon>
        <taxon>Hypocreales</taxon>
        <taxon>Ophiocordycipitaceae</taxon>
        <taxon>Ophiocordyceps</taxon>
    </lineage>
</organism>
<dbReference type="STRING" id="2004952.A0A2C5ZH00"/>
<evidence type="ECO:0000256" key="2">
    <source>
        <dbReference type="SAM" id="Coils"/>
    </source>
</evidence>
<dbReference type="InterPro" id="IPR039730">
    <property type="entry name" value="Jlp2/Ccd25"/>
</dbReference>
<dbReference type="InterPro" id="IPR008532">
    <property type="entry name" value="NFACT_RNA-bd"/>
</dbReference>
<comment type="caution">
    <text evidence="5">The sequence shown here is derived from an EMBL/GenBank/DDBJ whole genome shotgun (WGS) entry which is preliminary data.</text>
</comment>
<protein>
    <recommendedName>
        <fullName evidence="4">NFACT RNA-binding domain-containing protein</fullName>
    </recommendedName>
</protein>
<sequence length="236" mass="27546">MVYYFTSNVVDPPATIYVGKDKFENEDLIKFGWEQDVWVGPVDARSPEPLAHAQVSSQFHVDKLSSAHVYLRMQDGQTWDAIPQDLVVDLAQLTKANSIEGTPSNKKDNITVIYTPWSNLHKNNAMDVGQVSFKDQRIVKRVLVPQRENAIVNRLNKTKVEKKPDLQRERDDRLKELRRIEQEALTQRRKEEAKQAHEWKEKKWQKDHAYDDMFTDENMASSSNQDRGADWEDDFM</sequence>
<evidence type="ECO:0000313" key="5">
    <source>
        <dbReference type="EMBL" id="PHH78704.1"/>
    </source>
</evidence>
<dbReference type="EMBL" id="NJES01000070">
    <property type="protein sequence ID" value="PHH78704.1"/>
    <property type="molecule type" value="Genomic_DNA"/>
</dbReference>
<proteinExistence type="inferred from homology"/>
<name>A0A2C5ZH00_9HYPO</name>
<dbReference type="Pfam" id="PF05670">
    <property type="entry name" value="NFACT-R_1"/>
    <property type="match status" value="1"/>
</dbReference>
<evidence type="ECO:0000259" key="4">
    <source>
        <dbReference type="Pfam" id="PF05670"/>
    </source>
</evidence>
<comment type="similarity">
    <text evidence="1">Belongs to the CCDC25 family.</text>
</comment>
<dbReference type="PANTHER" id="PTHR13049:SF2">
    <property type="entry name" value="COILED-COIL DOMAIN-CONTAINING PROTEIN 25"/>
    <property type="match status" value="1"/>
</dbReference>
<evidence type="ECO:0000256" key="1">
    <source>
        <dbReference type="ARBA" id="ARBA00008998"/>
    </source>
</evidence>
<feature type="domain" description="NFACT RNA-binding" evidence="4">
    <location>
        <begin position="53"/>
        <end position="135"/>
    </location>
</feature>
<feature type="region of interest" description="Disordered" evidence="3">
    <location>
        <begin position="214"/>
        <end position="236"/>
    </location>
</feature>
<feature type="coiled-coil region" evidence="2">
    <location>
        <begin position="163"/>
        <end position="202"/>
    </location>
</feature>
<keyword evidence="6" id="KW-1185">Reference proteome</keyword>